<dbReference type="Pfam" id="PF01425">
    <property type="entry name" value="Amidase"/>
    <property type="match status" value="1"/>
</dbReference>
<dbReference type="SUPFAM" id="SSF75304">
    <property type="entry name" value="Amidase signature (AS) enzymes"/>
    <property type="match status" value="1"/>
</dbReference>
<dbReference type="Proteomes" id="UP000294225">
    <property type="component" value="Unassembled WGS sequence"/>
</dbReference>
<dbReference type="PROSITE" id="PS00571">
    <property type="entry name" value="AMIDASES"/>
    <property type="match status" value="1"/>
</dbReference>
<accession>A0A4R0IXP1</accession>
<organism evidence="3 4">
    <name type="scientific">Kribbella speibonae</name>
    <dbReference type="NCBI Taxonomy" id="1572660"/>
    <lineage>
        <taxon>Bacteria</taxon>
        <taxon>Bacillati</taxon>
        <taxon>Actinomycetota</taxon>
        <taxon>Actinomycetes</taxon>
        <taxon>Propionibacteriales</taxon>
        <taxon>Kribbellaceae</taxon>
        <taxon>Kribbella</taxon>
    </lineage>
</organism>
<dbReference type="RefSeq" id="WP_131498281.1">
    <property type="nucleotide sequence ID" value="NZ_SJKC01000003.1"/>
</dbReference>
<dbReference type="InterPro" id="IPR036928">
    <property type="entry name" value="AS_sf"/>
</dbReference>
<dbReference type="InterPro" id="IPR023631">
    <property type="entry name" value="Amidase_dom"/>
</dbReference>
<comment type="similarity">
    <text evidence="1">Belongs to the amidase family.</text>
</comment>
<reference evidence="3 4" key="1">
    <citation type="submission" date="2019-02" db="EMBL/GenBank/DDBJ databases">
        <title>Kribbella capetownensis sp. nov. and Kribbella speibonae sp. nov., isolated from soil.</title>
        <authorList>
            <person name="Curtis S.M."/>
            <person name="Norton I."/>
            <person name="Everest G.J."/>
            <person name="Meyers P.R."/>
        </authorList>
    </citation>
    <scope>NUCLEOTIDE SEQUENCE [LARGE SCALE GENOMIC DNA]</scope>
    <source>
        <strain evidence="3 4">YM55</strain>
    </source>
</reference>
<dbReference type="PANTHER" id="PTHR11895">
    <property type="entry name" value="TRANSAMIDASE"/>
    <property type="match status" value="1"/>
</dbReference>
<name>A0A4R0IXP1_9ACTN</name>
<dbReference type="PANTHER" id="PTHR11895:SF7">
    <property type="entry name" value="GLUTAMYL-TRNA(GLN) AMIDOTRANSFERASE SUBUNIT A, MITOCHONDRIAL"/>
    <property type="match status" value="1"/>
</dbReference>
<dbReference type="GO" id="GO:0003824">
    <property type="term" value="F:catalytic activity"/>
    <property type="evidence" value="ECO:0007669"/>
    <property type="project" value="InterPro"/>
</dbReference>
<evidence type="ECO:0000313" key="3">
    <source>
        <dbReference type="EMBL" id="TCC36456.1"/>
    </source>
</evidence>
<feature type="domain" description="Amidase" evidence="2">
    <location>
        <begin position="29"/>
        <end position="462"/>
    </location>
</feature>
<evidence type="ECO:0000256" key="1">
    <source>
        <dbReference type="ARBA" id="ARBA00009199"/>
    </source>
</evidence>
<dbReference type="InterPro" id="IPR020556">
    <property type="entry name" value="Amidase_CS"/>
</dbReference>
<evidence type="ECO:0000259" key="2">
    <source>
        <dbReference type="Pfam" id="PF01425"/>
    </source>
</evidence>
<dbReference type="AlphaFoldDB" id="A0A4R0IXP1"/>
<protein>
    <submittedName>
        <fullName evidence="3">Amidase</fullName>
    </submittedName>
</protein>
<gene>
    <name evidence="3" type="ORF">E0H92_27885</name>
</gene>
<proteinExistence type="inferred from homology"/>
<sequence>MIESETELHDLTAVDIAHLIRRRELSPVEVVDATLRRIDERNGAVNAYITLSADLARDAAVKAERTLLEQGAAALGPLAGVPLSIKDLTATAGLRTTFGLKAHEDYVPAEDYPVAARVRAAGAAIVGKSATPAHGWLGTTETEMHGRTSNPWLLTHTVGGSSGGSAAAVASGFGPLATGSDGGGSIRVPASLCGVVGHKPSHGRVPRGPESPGFETVDALGPMARTVADAALLLGVMAGPHPGEPYMLDAGDVDYLAGFQIEEAARLRVAFSPDLGQGPVDKEVAALVRSAVGHFADTLGADVEEVSIEIPDVNEFFVRFYGPTISHLRRVDPEFVEGHLDRYPGMRDLVVAATDVHADDWWAYSIDAQQRTFDGLNKAVARHDILLTPTMPVAAWPHDGENGPRVIDGQEVEWPTFDFFRFTEPSGHSGHPTITVPCGFTAAGLPVGLQIMGRQRDDRGVLRAAAAYEATTPWHLARPEFLLSPPHASRPTL</sequence>
<dbReference type="EMBL" id="SJKC01000003">
    <property type="protein sequence ID" value="TCC36456.1"/>
    <property type="molecule type" value="Genomic_DNA"/>
</dbReference>
<dbReference type="Gene3D" id="3.90.1300.10">
    <property type="entry name" value="Amidase signature (AS) domain"/>
    <property type="match status" value="1"/>
</dbReference>
<comment type="caution">
    <text evidence="3">The sequence shown here is derived from an EMBL/GenBank/DDBJ whole genome shotgun (WGS) entry which is preliminary data.</text>
</comment>
<evidence type="ECO:0000313" key="4">
    <source>
        <dbReference type="Proteomes" id="UP000294225"/>
    </source>
</evidence>
<dbReference type="InterPro" id="IPR000120">
    <property type="entry name" value="Amidase"/>
</dbReference>